<feature type="compositionally biased region" description="Basic and acidic residues" evidence="1">
    <location>
        <begin position="216"/>
        <end position="225"/>
    </location>
</feature>
<sequence>MEHLSKSHSKYIEIKRCTMNRNWFRLSFWRGQKETTHEHGEIPLANPPIHVPSDSSYAGILQPRRFPEGGSNNTFEPPLIAAFQPFNVSPAELPFPSIGGHRTNPPTLDTVVEAVELDGTSPIITTRTPTQPSQNEENDVHASDEPGGNDANPAPEASNLIAGDFEQPYFELFTRAPSPDMTFQPAAPRLTPRDLMFFNEPTNGVGTSTVPPVESRFTDTEKETGDRFYDTSKPNCTLNIVCYRSGARGCQFQKLQTAREDRFKSDVEFQKNRERIPNLIYSDRQFFEALREAYLGKMCGFWRRAVFLKSLRGIRLLSITPTTRPTIVPLDDFIIQEVLHAYQNPSTIETEHDWIDWVFRLRQPDRRHALEFVEGWNGTRIAIAGLMPLLVSCVLGVVWSWRTGDVQTAFTVAGFVLTAGTLVLALLAIISGIEASGRAST</sequence>
<comment type="caution">
    <text evidence="3">The sequence shown here is derived from an EMBL/GenBank/DDBJ whole genome shotgun (WGS) entry which is preliminary data.</text>
</comment>
<protein>
    <recommendedName>
        <fullName evidence="5">Transmembrane protein</fullName>
    </recommendedName>
</protein>
<keyword evidence="2" id="KW-1133">Transmembrane helix</keyword>
<keyword evidence="4" id="KW-1185">Reference proteome</keyword>
<feature type="region of interest" description="Disordered" evidence="1">
    <location>
        <begin position="122"/>
        <end position="158"/>
    </location>
</feature>
<evidence type="ECO:0000256" key="1">
    <source>
        <dbReference type="SAM" id="MobiDB-lite"/>
    </source>
</evidence>
<dbReference type="AlphaFoldDB" id="A0A9N9LUA3"/>
<reference evidence="3" key="1">
    <citation type="submission" date="2021-07" db="EMBL/GenBank/DDBJ databases">
        <authorList>
            <person name="Durling M."/>
        </authorList>
    </citation>
    <scope>NUCLEOTIDE SEQUENCE</scope>
</reference>
<keyword evidence="2" id="KW-0472">Membrane</keyword>
<evidence type="ECO:0008006" key="5">
    <source>
        <dbReference type="Google" id="ProtNLM"/>
    </source>
</evidence>
<feature type="transmembrane region" description="Helical" evidence="2">
    <location>
        <begin position="381"/>
        <end position="401"/>
    </location>
</feature>
<gene>
    <name evidence="3" type="ORF">HYALB_00013512</name>
</gene>
<evidence type="ECO:0000256" key="2">
    <source>
        <dbReference type="SAM" id="Phobius"/>
    </source>
</evidence>
<evidence type="ECO:0000313" key="3">
    <source>
        <dbReference type="EMBL" id="CAG8980873.1"/>
    </source>
</evidence>
<evidence type="ECO:0000313" key="4">
    <source>
        <dbReference type="Proteomes" id="UP000701801"/>
    </source>
</evidence>
<dbReference type="OrthoDB" id="9988102at2759"/>
<feature type="transmembrane region" description="Helical" evidence="2">
    <location>
        <begin position="407"/>
        <end position="430"/>
    </location>
</feature>
<accession>A0A9N9LUA3</accession>
<name>A0A9N9LUA3_9HELO</name>
<dbReference type="Proteomes" id="UP000701801">
    <property type="component" value="Unassembled WGS sequence"/>
</dbReference>
<proteinExistence type="predicted"/>
<dbReference type="EMBL" id="CAJVRM010000423">
    <property type="protein sequence ID" value="CAG8980873.1"/>
    <property type="molecule type" value="Genomic_DNA"/>
</dbReference>
<keyword evidence="2" id="KW-0812">Transmembrane</keyword>
<feature type="compositionally biased region" description="Polar residues" evidence="1">
    <location>
        <begin position="122"/>
        <end position="135"/>
    </location>
</feature>
<feature type="region of interest" description="Disordered" evidence="1">
    <location>
        <begin position="202"/>
        <end position="225"/>
    </location>
</feature>
<organism evidence="3 4">
    <name type="scientific">Hymenoscyphus albidus</name>
    <dbReference type="NCBI Taxonomy" id="595503"/>
    <lineage>
        <taxon>Eukaryota</taxon>
        <taxon>Fungi</taxon>
        <taxon>Dikarya</taxon>
        <taxon>Ascomycota</taxon>
        <taxon>Pezizomycotina</taxon>
        <taxon>Leotiomycetes</taxon>
        <taxon>Helotiales</taxon>
        <taxon>Helotiaceae</taxon>
        <taxon>Hymenoscyphus</taxon>
    </lineage>
</organism>